<evidence type="ECO:0000259" key="3">
    <source>
        <dbReference type="PROSITE" id="PS50158"/>
    </source>
</evidence>
<feature type="compositionally biased region" description="Polar residues" evidence="2">
    <location>
        <begin position="134"/>
        <end position="143"/>
    </location>
</feature>
<keyword evidence="1" id="KW-0862">Zinc</keyword>
<dbReference type="InterPro" id="IPR036875">
    <property type="entry name" value="Znf_CCHC_sf"/>
</dbReference>
<dbReference type="GO" id="GO:0003676">
    <property type="term" value="F:nucleic acid binding"/>
    <property type="evidence" value="ECO:0007669"/>
    <property type="project" value="InterPro"/>
</dbReference>
<name>A0AAD8FKQ3_BIOPF</name>
<organism evidence="4 5">
    <name type="scientific">Biomphalaria pfeifferi</name>
    <name type="common">Bloodfluke planorb</name>
    <name type="synonym">Freshwater snail</name>
    <dbReference type="NCBI Taxonomy" id="112525"/>
    <lineage>
        <taxon>Eukaryota</taxon>
        <taxon>Metazoa</taxon>
        <taxon>Spiralia</taxon>
        <taxon>Lophotrochozoa</taxon>
        <taxon>Mollusca</taxon>
        <taxon>Gastropoda</taxon>
        <taxon>Heterobranchia</taxon>
        <taxon>Euthyneura</taxon>
        <taxon>Panpulmonata</taxon>
        <taxon>Hygrophila</taxon>
        <taxon>Lymnaeoidea</taxon>
        <taxon>Planorbidae</taxon>
        <taxon>Biomphalaria</taxon>
    </lineage>
</organism>
<proteinExistence type="predicted"/>
<dbReference type="SUPFAM" id="SSF47353">
    <property type="entry name" value="Retrovirus capsid dimerization domain-like"/>
    <property type="match status" value="1"/>
</dbReference>
<evidence type="ECO:0000313" key="5">
    <source>
        <dbReference type="Proteomes" id="UP001233172"/>
    </source>
</evidence>
<keyword evidence="5" id="KW-1185">Reference proteome</keyword>
<comment type="caution">
    <text evidence="4">The sequence shown here is derived from an EMBL/GenBank/DDBJ whole genome shotgun (WGS) entry which is preliminary data.</text>
</comment>
<dbReference type="EMBL" id="JASAOG010000006">
    <property type="protein sequence ID" value="KAK0067910.1"/>
    <property type="molecule type" value="Genomic_DNA"/>
</dbReference>
<dbReference type="GO" id="GO:0008270">
    <property type="term" value="F:zinc ion binding"/>
    <property type="evidence" value="ECO:0007669"/>
    <property type="project" value="UniProtKB-KW"/>
</dbReference>
<evidence type="ECO:0000256" key="2">
    <source>
        <dbReference type="SAM" id="MobiDB-lite"/>
    </source>
</evidence>
<dbReference type="InterPro" id="IPR038269">
    <property type="entry name" value="SCAN_sf"/>
</dbReference>
<feature type="domain" description="CCHC-type" evidence="3">
    <location>
        <begin position="177"/>
        <end position="190"/>
    </location>
</feature>
<dbReference type="PANTHER" id="PTHR46888:SF1">
    <property type="entry name" value="RIBONUCLEASE H"/>
    <property type="match status" value="1"/>
</dbReference>
<accession>A0AAD8FKQ3</accession>
<dbReference type="Proteomes" id="UP001233172">
    <property type="component" value="Unassembled WGS sequence"/>
</dbReference>
<dbReference type="AlphaFoldDB" id="A0AAD8FKQ3"/>
<protein>
    <recommendedName>
        <fullName evidence="3">CCHC-type domain-containing protein</fullName>
    </recommendedName>
</protein>
<evidence type="ECO:0000256" key="1">
    <source>
        <dbReference type="PROSITE-ProRule" id="PRU00047"/>
    </source>
</evidence>
<evidence type="ECO:0000313" key="4">
    <source>
        <dbReference type="EMBL" id="KAK0067910.1"/>
    </source>
</evidence>
<dbReference type="SUPFAM" id="SSF57756">
    <property type="entry name" value="Retrovirus zinc finger-like domains"/>
    <property type="match status" value="1"/>
</dbReference>
<dbReference type="PANTHER" id="PTHR46888">
    <property type="entry name" value="ZINC KNUCKLE DOMAINCONTAINING PROTEIN-RELATED"/>
    <property type="match status" value="1"/>
</dbReference>
<reference evidence="4" key="2">
    <citation type="submission" date="2023-04" db="EMBL/GenBank/DDBJ databases">
        <authorList>
            <person name="Bu L."/>
            <person name="Lu L."/>
            <person name="Laidemitt M.R."/>
            <person name="Zhang S.M."/>
            <person name="Mutuku M."/>
            <person name="Mkoji G."/>
            <person name="Steinauer M."/>
            <person name="Loker E.S."/>
        </authorList>
    </citation>
    <scope>NUCLEOTIDE SEQUENCE</scope>
    <source>
        <strain evidence="4">KasaAsao</strain>
        <tissue evidence="4">Whole Snail</tissue>
    </source>
</reference>
<dbReference type="PROSITE" id="PS50158">
    <property type="entry name" value="ZF_CCHC"/>
    <property type="match status" value="1"/>
</dbReference>
<dbReference type="Gene3D" id="1.10.4020.10">
    <property type="entry name" value="DNA breaking-rejoining enzymes"/>
    <property type="match status" value="1"/>
</dbReference>
<feature type="compositionally biased region" description="Basic and acidic residues" evidence="2">
    <location>
        <begin position="116"/>
        <end position="126"/>
    </location>
</feature>
<keyword evidence="1" id="KW-0479">Metal-binding</keyword>
<feature type="compositionally biased region" description="Basic and acidic residues" evidence="2">
    <location>
        <begin position="214"/>
        <end position="233"/>
    </location>
</feature>
<feature type="region of interest" description="Disordered" evidence="2">
    <location>
        <begin position="202"/>
        <end position="233"/>
    </location>
</feature>
<reference evidence="4" key="1">
    <citation type="journal article" date="2023" name="PLoS Negl. Trop. Dis.">
        <title>A genome sequence for Biomphalaria pfeifferi, the major vector snail for the human-infecting parasite Schistosoma mansoni.</title>
        <authorList>
            <person name="Bu L."/>
            <person name="Lu L."/>
            <person name="Laidemitt M.R."/>
            <person name="Zhang S.M."/>
            <person name="Mutuku M."/>
            <person name="Mkoji G."/>
            <person name="Steinauer M."/>
            <person name="Loker E.S."/>
        </authorList>
    </citation>
    <scope>NUCLEOTIDE SEQUENCE</scope>
    <source>
        <strain evidence="4">KasaAsao</strain>
    </source>
</reference>
<gene>
    <name evidence="4" type="ORF">Bpfe_002751</name>
</gene>
<sequence length="233" mass="26470">MTKHYPSLREALLKSFEYTSDGYKGKFRTARIERGETYQLFGTRIRIKGYLNKWVQMSGAEQTFEGLLQLLLIDQLLDRASEGLTIFLKERNPTSWDQTLELAENYRLAHATRSLETSKSKPKREGSSLGYMGSRSTPHTNYATDKRVTFSPKGGLDGRQAGRYDNRRGEGEAKIVCYKCGKIGHKSMSCNLQKVSPVGAVQEGRATAPRPKQAIRERGRNLWFGEKKREDVP</sequence>
<feature type="region of interest" description="Disordered" evidence="2">
    <location>
        <begin position="113"/>
        <end position="165"/>
    </location>
</feature>
<dbReference type="InterPro" id="IPR001878">
    <property type="entry name" value="Znf_CCHC"/>
</dbReference>
<keyword evidence="1" id="KW-0863">Zinc-finger</keyword>